<protein>
    <recommendedName>
        <fullName evidence="4">Mannan endo-1,4-beta-mannosidase</fullName>
        <ecNumber evidence="4">3.2.1.78</ecNumber>
    </recommendedName>
</protein>
<proteinExistence type="inferred from homology"/>
<dbReference type="PANTHER" id="PTHR40079:SF4">
    <property type="entry name" value="GH26 DOMAIN-CONTAINING PROTEIN-RELATED"/>
    <property type="match status" value="1"/>
</dbReference>
<reference evidence="7 8" key="1">
    <citation type="submission" date="2020-05" db="EMBL/GenBank/DDBJ databases">
        <title>Genomic Encyclopedia of Type Strains, Phase IV (KMG-V): Genome sequencing to study the core and pangenomes of soil and plant-associated prokaryotes.</title>
        <authorList>
            <person name="Whitman W."/>
        </authorList>
    </citation>
    <scope>NUCLEOTIDE SEQUENCE [LARGE SCALE GENOMIC DNA]</scope>
    <source>
        <strain evidence="7 8">9A</strain>
    </source>
</reference>
<comment type="catalytic activity">
    <reaction evidence="4">
        <text>Random hydrolysis of (1-&gt;4)-beta-D-mannosidic linkages in mannans, galactomannans and glucomannans.</text>
        <dbReference type="EC" id="3.2.1.78"/>
    </reaction>
</comment>
<feature type="active site" description="Proton donor" evidence="5">
    <location>
        <position position="197"/>
    </location>
</feature>
<comment type="caution">
    <text evidence="7">The sequence shown here is derived from an EMBL/GenBank/DDBJ whole genome shotgun (WGS) entry which is preliminary data.</text>
</comment>
<dbReference type="EMBL" id="JABSNP010000009">
    <property type="protein sequence ID" value="NRT19436.1"/>
    <property type="molecule type" value="Genomic_DNA"/>
</dbReference>
<dbReference type="Pfam" id="PF02156">
    <property type="entry name" value="Glyco_hydro_26"/>
    <property type="match status" value="1"/>
</dbReference>
<keyword evidence="8" id="KW-1185">Reference proteome</keyword>
<sequence>MKIFRTLALAAAAAALALGAQAQTPASAGAPPADPAATPATKLLLANLHRLVGRGVMFGHQDDLAYGVDQGKMWKGDANRSDVKTVTGSYPAVFGWELGHVELDSARNLDGVPFARIQGYIKQAYAQGSVVTISWHLNNPHNGKTAWDTARTVKYILPGGPDHAKYVSYLDRVATFMGGLKGGKGEAIPVIFRPFHEHTGSWFWWGQKECTPAEFKAIWQFTVNYLHNEKKLHNLIIAYSAADFATEADYLERYPGDEYVDVMGFDAYCDRRNVARFQQDLDQRMTVLETVAKAHRKLPALTEFGFEGLPDPTWWTKVLLPALQKYPVSYALTWRNGDPVHYFVPFPGQASAADFKAFSQDKKVLFENRIAPLHLYSKPI</sequence>
<feature type="chain" id="PRO_5045016601" description="Mannan endo-1,4-beta-mannosidase" evidence="4">
    <location>
        <begin position="23"/>
        <end position="380"/>
    </location>
</feature>
<dbReference type="SUPFAM" id="SSF51445">
    <property type="entry name" value="(Trans)glycosidases"/>
    <property type="match status" value="1"/>
</dbReference>
<dbReference type="Gene3D" id="3.20.20.80">
    <property type="entry name" value="Glycosidases"/>
    <property type="match status" value="1"/>
</dbReference>
<dbReference type="EC" id="3.2.1.78" evidence="4"/>
<organism evidence="7 8">
    <name type="scientific">Hymenobacter caeli</name>
    <dbReference type="NCBI Taxonomy" id="2735894"/>
    <lineage>
        <taxon>Bacteria</taxon>
        <taxon>Pseudomonadati</taxon>
        <taxon>Bacteroidota</taxon>
        <taxon>Cytophagia</taxon>
        <taxon>Cytophagales</taxon>
        <taxon>Hymenobacteraceae</taxon>
        <taxon>Hymenobacter</taxon>
    </lineage>
</organism>
<evidence type="ECO:0000313" key="7">
    <source>
        <dbReference type="EMBL" id="NRT19436.1"/>
    </source>
</evidence>
<keyword evidence="2 4" id="KW-0378">Hydrolase</keyword>
<evidence type="ECO:0000256" key="1">
    <source>
        <dbReference type="ARBA" id="ARBA00007754"/>
    </source>
</evidence>
<comment type="similarity">
    <text evidence="1 4 5">Belongs to the glycosyl hydrolase 26 family.</text>
</comment>
<dbReference type="InterPro" id="IPR022790">
    <property type="entry name" value="GH26_dom"/>
</dbReference>
<accession>A0ABX2FR18</accession>
<dbReference type="InterPro" id="IPR017853">
    <property type="entry name" value="GH"/>
</dbReference>
<feature type="signal peptide" evidence="4">
    <location>
        <begin position="1"/>
        <end position="22"/>
    </location>
</feature>
<dbReference type="PANTHER" id="PTHR40079">
    <property type="entry name" value="MANNAN ENDO-1,4-BETA-MANNOSIDASE E-RELATED"/>
    <property type="match status" value="1"/>
</dbReference>
<dbReference type="InterPro" id="IPR016714">
    <property type="entry name" value="MANB/E"/>
</dbReference>
<dbReference type="RefSeq" id="WP_173810158.1">
    <property type="nucleotide sequence ID" value="NZ_JABSNP010000009.1"/>
</dbReference>
<evidence type="ECO:0000259" key="6">
    <source>
        <dbReference type="PROSITE" id="PS51764"/>
    </source>
</evidence>
<feature type="active site" description="Nucleophile" evidence="5">
    <location>
        <position position="303"/>
    </location>
</feature>
<feature type="domain" description="GH26" evidence="6">
    <location>
        <begin position="39"/>
        <end position="368"/>
    </location>
</feature>
<gene>
    <name evidence="7" type="ORF">HNP98_002265</name>
</gene>
<keyword evidence="3 4" id="KW-0326">Glycosidase</keyword>
<dbReference type="PROSITE" id="PS51764">
    <property type="entry name" value="GH26"/>
    <property type="match status" value="1"/>
</dbReference>
<evidence type="ECO:0000256" key="4">
    <source>
        <dbReference type="PIRNR" id="PIRNR018168"/>
    </source>
</evidence>
<name>A0ABX2FR18_9BACT</name>
<dbReference type="InterPro" id="IPR000805">
    <property type="entry name" value="Glyco_hydro_26"/>
</dbReference>
<keyword evidence="4" id="KW-0964">Secreted</keyword>
<evidence type="ECO:0000256" key="3">
    <source>
        <dbReference type="ARBA" id="ARBA00023295"/>
    </source>
</evidence>
<dbReference type="PIRSF" id="PIRSF018168">
    <property type="entry name" value="Mannan-1_4-beta-mannosidase"/>
    <property type="match status" value="1"/>
</dbReference>
<keyword evidence="4" id="KW-0119">Carbohydrate metabolism</keyword>
<evidence type="ECO:0000256" key="5">
    <source>
        <dbReference type="PROSITE-ProRule" id="PRU01100"/>
    </source>
</evidence>
<dbReference type="Proteomes" id="UP000779507">
    <property type="component" value="Unassembled WGS sequence"/>
</dbReference>
<comment type="subcellular location">
    <subcellularLocation>
        <location evidence="4">Secreted</location>
    </subcellularLocation>
</comment>
<keyword evidence="4" id="KW-0732">Signal</keyword>
<evidence type="ECO:0000256" key="2">
    <source>
        <dbReference type="ARBA" id="ARBA00022801"/>
    </source>
</evidence>
<evidence type="ECO:0000313" key="8">
    <source>
        <dbReference type="Proteomes" id="UP000779507"/>
    </source>
</evidence>
<dbReference type="PRINTS" id="PR00739">
    <property type="entry name" value="GLHYDRLASE26"/>
</dbReference>
<dbReference type="GO" id="GO:0016985">
    <property type="term" value="F:mannan endo-1,4-beta-mannosidase activity"/>
    <property type="evidence" value="ECO:0007669"/>
    <property type="project" value="UniProtKB-EC"/>
</dbReference>